<name>A0A2T4US45_9MICO</name>
<dbReference type="PANTHER" id="PTHR48079:SF6">
    <property type="entry name" value="NAD(P)-BINDING DOMAIN-CONTAINING PROTEIN-RELATED"/>
    <property type="match status" value="1"/>
</dbReference>
<keyword evidence="3" id="KW-1185">Reference proteome</keyword>
<organism evidence="2 3">
    <name type="scientific">Rathayibacter caricis DSM 15933</name>
    <dbReference type="NCBI Taxonomy" id="1328867"/>
    <lineage>
        <taxon>Bacteria</taxon>
        <taxon>Bacillati</taxon>
        <taxon>Actinomycetota</taxon>
        <taxon>Actinomycetes</taxon>
        <taxon>Micrococcales</taxon>
        <taxon>Microbacteriaceae</taxon>
        <taxon>Rathayibacter</taxon>
    </lineage>
</organism>
<dbReference type="InterPro" id="IPR001509">
    <property type="entry name" value="Epimerase_deHydtase"/>
</dbReference>
<dbReference type="GO" id="GO:0004029">
    <property type="term" value="F:aldehyde dehydrogenase (NAD+) activity"/>
    <property type="evidence" value="ECO:0007669"/>
    <property type="project" value="TreeGrafter"/>
</dbReference>
<dbReference type="GO" id="GO:0005737">
    <property type="term" value="C:cytoplasm"/>
    <property type="evidence" value="ECO:0007669"/>
    <property type="project" value="TreeGrafter"/>
</dbReference>
<reference evidence="2 3" key="1">
    <citation type="submission" date="2018-03" db="EMBL/GenBank/DDBJ databases">
        <title>Bacteriophage NCPPB3778 and a type I-E CRISPR drive the evolution of the US Biological Select Agent, Rathayibacter toxicus.</title>
        <authorList>
            <person name="Davis E.W.II."/>
            <person name="Tabima J.F."/>
            <person name="Weisberg A.J."/>
            <person name="Dantas Lopes L."/>
            <person name="Wiseman M.S."/>
            <person name="Wiseman M.S."/>
            <person name="Pupko T."/>
            <person name="Belcher M.S."/>
            <person name="Sechler A.J."/>
            <person name="Tancos M.A."/>
            <person name="Schroeder B.K."/>
            <person name="Murray T.D."/>
            <person name="Luster D.G."/>
            <person name="Schneider W.L."/>
            <person name="Rogers E."/>
            <person name="Andreote F.D."/>
            <person name="Grunwald N.J."/>
            <person name="Putnam M.L."/>
            <person name="Chang J.H."/>
        </authorList>
    </citation>
    <scope>NUCLEOTIDE SEQUENCE [LARGE SCALE GENOMIC DNA]</scope>
    <source>
        <strain evidence="2 3">DSM 15933</strain>
    </source>
</reference>
<comment type="caution">
    <text evidence="2">The sequence shown here is derived from an EMBL/GenBank/DDBJ whole genome shotgun (WGS) entry which is preliminary data.</text>
</comment>
<dbReference type="AlphaFoldDB" id="A0A2T4US45"/>
<evidence type="ECO:0000313" key="2">
    <source>
        <dbReference type="EMBL" id="PTL72358.1"/>
    </source>
</evidence>
<protein>
    <submittedName>
        <fullName evidence="2">Reductase</fullName>
    </submittedName>
</protein>
<feature type="domain" description="NAD-dependent epimerase/dehydratase" evidence="1">
    <location>
        <begin position="4"/>
        <end position="196"/>
    </location>
</feature>
<dbReference type="SUPFAM" id="SSF51735">
    <property type="entry name" value="NAD(P)-binding Rossmann-fold domains"/>
    <property type="match status" value="1"/>
</dbReference>
<gene>
    <name evidence="2" type="ORF">C1I63_05510</name>
</gene>
<dbReference type="InterPro" id="IPR051783">
    <property type="entry name" value="NAD(P)-dependent_oxidoreduct"/>
</dbReference>
<dbReference type="Gene3D" id="3.40.50.720">
    <property type="entry name" value="NAD(P)-binding Rossmann-like Domain"/>
    <property type="match status" value="1"/>
</dbReference>
<accession>A0A2T4US45</accession>
<dbReference type="RefSeq" id="WP_107574077.1">
    <property type="nucleotide sequence ID" value="NZ_PZPL01000001.1"/>
</dbReference>
<proteinExistence type="predicted"/>
<dbReference type="EMBL" id="PZPL01000001">
    <property type="protein sequence ID" value="PTL72358.1"/>
    <property type="molecule type" value="Genomic_DNA"/>
</dbReference>
<evidence type="ECO:0000259" key="1">
    <source>
        <dbReference type="Pfam" id="PF01370"/>
    </source>
</evidence>
<dbReference type="InterPro" id="IPR036291">
    <property type="entry name" value="NAD(P)-bd_dom_sf"/>
</dbReference>
<dbReference type="Pfam" id="PF01370">
    <property type="entry name" value="Epimerase"/>
    <property type="match status" value="1"/>
</dbReference>
<dbReference type="PANTHER" id="PTHR48079">
    <property type="entry name" value="PROTEIN YEEZ"/>
    <property type="match status" value="1"/>
</dbReference>
<evidence type="ECO:0000313" key="3">
    <source>
        <dbReference type="Proteomes" id="UP000241085"/>
    </source>
</evidence>
<sequence length="332" mass="35111">MQRILVLGGTGWLGRETASAWARRGAEVVCLARGVTGPVPDGVRLVVADRSQPGAYDGLGGDWDAVVELAAPPALVEGALGALADRAAHWTLVSSVSVYARTDERGADESAELVTPTDPSDYAHAKVLAEQASTARLGDRLLIARPGLIVGPGDPSDRFGYWPARLMRGGTVLLPEPAGRWVQAIDVADLAEWIVSAGAGGLTGTVDAVGPSTPFEEFLAAVRSATGFDGEFAPRSDEWLREHGIDHWAGPRSLPLSLPRPDTAFARRSGAAYRASGGVFRPLSDTVERVLSDEIARGLGRARRSGLAREVEREALGAVHPDRVRHPSSLNE</sequence>
<dbReference type="Proteomes" id="UP000241085">
    <property type="component" value="Unassembled WGS sequence"/>
</dbReference>